<evidence type="ECO:0000256" key="2">
    <source>
        <dbReference type="ARBA" id="ARBA00023136"/>
    </source>
</evidence>
<evidence type="ECO:0000256" key="4">
    <source>
        <dbReference type="SAM" id="MobiDB-lite"/>
    </source>
</evidence>
<dbReference type="InterPro" id="IPR015919">
    <property type="entry name" value="Cadherin-like_sf"/>
</dbReference>
<accession>A0AAV2LAW1</accession>
<evidence type="ECO:0000313" key="6">
    <source>
        <dbReference type="EMBL" id="CAL1597375.1"/>
    </source>
</evidence>
<evidence type="ECO:0000256" key="1">
    <source>
        <dbReference type="ARBA" id="ARBA00004370"/>
    </source>
</evidence>
<dbReference type="Gene3D" id="2.60.40.60">
    <property type="entry name" value="Cadherins"/>
    <property type="match status" value="1"/>
</dbReference>
<evidence type="ECO:0000313" key="7">
    <source>
        <dbReference type="Proteomes" id="UP001497482"/>
    </source>
</evidence>
<dbReference type="GO" id="GO:0016020">
    <property type="term" value="C:membrane"/>
    <property type="evidence" value="ECO:0007669"/>
    <property type="project" value="UniProtKB-SubCell"/>
</dbReference>
<feature type="region of interest" description="Disordered" evidence="4">
    <location>
        <begin position="1"/>
        <end position="42"/>
    </location>
</feature>
<sequence length="94" mass="10488">MSFSTAVCRGGAGVTGKMGPSWEKTLNPQPPQNSDHPLRRRRRRERYAIDKRSEGARAFRIDPHNGTVSLATALDRESLDWHNVTVTATETKSP</sequence>
<dbReference type="InterPro" id="IPR002126">
    <property type="entry name" value="Cadherin-like_dom"/>
</dbReference>
<evidence type="ECO:0000256" key="3">
    <source>
        <dbReference type="PROSITE-ProRule" id="PRU00043"/>
    </source>
</evidence>
<dbReference type="PROSITE" id="PS50268">
    <property type="entry name" value="CADHERIN_2"/>
    <property type="match status" value="1"/>
</dbReference>
<organism evidence="6 7">
    <name type="scientific">Knipowitschia caucasica</name>
    <name type="common">Caucasian dwarf goby</name>
    <name type="synonym">Pomatoschistus caucasicus</name>
    <dbReference type="NCBI Taxonomy" id="637954"/>
    <lineage>
        <taxon>Eukaryota</taxon>
        <taxon>Metazoa</taxon>
        <taxon>Chordata</taxon>
        <taxon>Craniata</taxon>
        <taxon>Vertebrata</taxon>
        <taxon>Euteleostomi</taxon>
        <taxon>Actinopterygii</taxon>
        <taxon>Neopterygii</taxon>
        <taxon>Teleostei</taxon>
        <taxon>Neoteleostei</taxon>
        <taxon>Acanthomorphata</taxon>
        <taxon>Gobiaria</taxon>
        <taxon>Gobiiformes</taxon>
        <taxon>Gobioidei</taxon>
        <taxon>Gobiidae</taxon>
        <taxon>Gobiinae</taxon>
        <taxon>Knipowitschia</taxon>
    </lineage>
</organism>
<comment type="subcellular location">
    <subcellularLocation>
        <location evidence="1">Membrane</location>
    </subcellularLocation>
</comment>
<dbReference type="EMBL" id="OZ035843">
    <property type="protein sequence ID" value="CAL1597375.1"/>
    <property type="molecule type" value="Genomic_DNA"/>
</dbReference>
<dbReference type="GO" id="GO:0007156">
    <property type="term" value="P:homophilic cell adhesion via plasma membrane adhesion molecules"/>
    <property type="evidence" value="ECO:0007669"/>
    <property type="project" value="InterPro"/>
</dbReference>
<dbReference type="Proteomes" id="UP001497482">
    <property type="component" value="Chromosome 21"/>
</dbReference>
<feature type="compositionally biased region" description="Polar residues" evidence="4">
    <location>
        <begin position="24"/>
        <end position="35"/>
    </location>
</feature>
<evidence type="ECO:0000259" key="5">
    <source>
        <dbReference type="PROSITE" id="PS50268"/>
    </source>
</evidence>
<name>A0AAV2LAW1_KNICA</name>
<protein>
    <recommendedName>
        <fullName evidence="5">Cadherin domain-containing protein</fullName>
    </recommendedName>
</protein>
<dbReference type="Pfam" id="PF00028">
    <property type="entry name" value="Cadherin"/>
    <property type="match status" value="1"/>
</dbReference>
<dbReference type="AlphaFoldDB" id="A0AAV2LAW1"/>
<feature type="domain" description="Cadherin" evidence="5">
    <location>
        <begin position="33"/>
        <end position="94"/>
    </location>
</feature>
<keyword evidence="3" id="KW-0106">Calcium</keyword>
<dbReference type="GO" id="GO:0005509">
    <property type="term" value="F:calcium ion binding"/>
    <property type="evidence" value="ECO:0007669"/>
    <property type="project" value="UniProtKB-UniRule"/>
</dbReference>
<keyword evidence="2" id="KW-0472">Membrane</keyword>
<dbReference type="SUPFAM" id="SSF49313">
    <property type="entry name" value="Cadherin-like"/>
    <property type="match status" value="1"/>
</dbReference>
<gene>
    <name evidence="6" type="ORF">KC01_LOCUS25885</name>
</gene>
<proteinExistence type="predicted"/>
<dbReference type="CDD" id="cd11304">
    <property type="entry name" value="Cadherin_repeat"/>
    <property type="match status" value="1"/>
</dbReference>
<keyword evidence="7" id="KW-1185">Reference proteome</keyword>
<reference evidence="6 7" key="1">
    <citation type="submission" date="2024-04" db="EMBL/GenBank/DDBJ databases">
        <authorList>
            <person name="Waldvogel A.-M."/>
            <person name="Schoenle A."/>
        </authorList>
    </citation>
    <scope>NUCLEOTIDE SEQUENCE [LARGE SCALE GENOMIC DNA]</scope>
</reference>